<sequence>MPVEPIDVESARETAVHNQALVCPMENVNQEAVRFSATWSAPRSSGFVPIVRGDGLPHHRPNIVSHSEDPFIHPSNAGSFKSVPESIDSHASSSNYVCHTFYDADSAFANSNTDVQTQHLKRKGPMIPSAYEAGSSSRYYYSGSSSNFPVTSEVCHEKPRNDNVLMHCNCFCPDDCYNCNGLEVRSEGSLRNVRSRTGVDPNYSDAGVPVPANASYSSFYTSNAVEHCSMALASHQGQNSSALTNQWNNSVMSNSHGRALTPDPGIFRLQLGRAFVGSDSCPPLEAVSSDFISGRNSVAHHSSAPFEAVSSDVSSGRNSASRHRFHGPSSQPLRQSRSNCSQRSSRDFRHPLSAMHSGSMGVSEARLHSGPDGYQRHRRPVLGIGWHHGDRNRRSRVCHERYRSFHDQEDGHHHHHHHHQVDYEGFMAMDRSSFYAPRSAYDQHGDLRLDIDNMSYEDLLALGERIGSVSTGLSEESMKKCLIEYLYYSYNRSQDDNRCVICLEEYESTNRMGRLKACGHDYHASCVRKWLSMKNLCPICKAPALEEDRKQQ</sequence>
<proteinExistence type="predicted"/>
<evidence type="ECO:0000313" key="1">
    <source>
        <dbReference type="EMBL" id="KAI4318887.1"/>
    </source>
</evidence>
<reference evidence="2" key="1">
    <citation type="journal article" date="2023" name="Front. Plant Sci.">
        <title>Chromosomal-level genome assembly of Melastoma candidum provides insights into trichome evolution.</title>
        <authorList>
            <person name="Zhong Y."/>
            <person name="Wu W."/>
            <person name="Sun C."/>
            <person name="Zou P."/>
            <person name="Liu Y."/>
            <person name="Dai S."/>
            <person name="Zhou R."/>
        </authorList>
    </citation>
    <scope>NUCLEOTIDE SEQUENCE [LARGE SCALE GENOMIC DNA]</scope>
</reference>
<name>A0ACB9M5Y9_9MYRT</name>
<comment type="caution">
    <text evidence="1">The sequence shown here is derived from an EMBL/GenBank/DDBJ whole genome shotgun (WGS) entry which is preliminary data.</text>
</comment>
<evidence type="ECO:0000313" key="2">
    <source>
        <dbReference type="Proteomes" id="UP001057402"/>
    </source>
</evidence>
<gene>
    <name evidence="1" type="ORF">MLD38_032544</name>
</gene>
<dbReference type="EMBL" id="CM042889">
    <property type="protein sequence ID" value="KAI4318887.1"/>
    <property type="molecule type" value="Genomic_DNA"/>
</dbReference>
<dbReference type="Proteomes" id="UP001057402">
    <property type="component" value="Chromosome 10"/>
</dbReference>
<protein>
    <submittedName>
        <fullName evidence="1">Uncharacterized protein</fullName>
    </submittedName>
</protein>
<accession>A0ACB9M5Y9</accession>
<keyword evidence="2" id="KW-1185">Reference proteome</keyword>
<organism evidence="1 2">
    <name type="scientific">Melastoma candidum</name>
    <dbReference type="NCBI Taxonomy" id="119954"/>
    <lineage>
        <taxon>Eukaryota</taxon>
        <taxon>Viridiplantae</taxon>
        <taxon>Streptophyta</taxon>
        <taxon>Embryophyta</taxon>
        <taxon>Tracheophyta</taxon>
        <taxon>Spermatophyta</taxon>
        <taxon>Magnoliopsida</taxon>
        <taxon>eudicotyledons</taxon>
        <taxon>Gunneridae</taxon>
        <taxon>Pentapetalae</taxon>
        <taxon>rosids</taxon>
        <taxon>malvids</taxon>
        <taxon>Myrtales</taxon>
        <taxon>Melastomataceae</taxon>
        <taxon>Melastomatoideae</taxon>
        <taxon>Melastomateae</taxon>
        <taxon>Melastoma</taxon>
    </lineage>
</organism>